<evidence type="ECO:0000256" key="1">
    <source>
        <dbReference type="SAM" id="MobiDB-lite"/>
    </source>
</evidence>
<comment type="caution">
    <text evidence="4">The sequence shown here is derived from an EMBL/GenBank/DDBJ whole genome shotgun (WGS) entry which is preliminary data.</text>
</comment>
<gene>
    <name evidence="4" type="ORF">ACFQQG_08895</name>
</gene>
<dbReference type="Gene3D" id="1.10.10.10">
    <property type="entry name" value="Winged helix-like DNA-binding domain superfamily/Winged helix DNA-binding domain"/>
    <property type="match status" value="1"/>
</dbReference>
<evidence type="ECO:0000259" key="2">
    <source>
        <dbReference type="Pfam" id="PF24038"/>
    </source>
</evidence>
<dbReference type="Pfam" id="PF24038">
    <property type="entry name" value="DUF7347"/>
    <property type="match status" value="1"/>
</dbReference>
<accession>A0ABD5VYC7</accession>
<feature type="region of interest" description="Disordered" evidence="1">
    <location>
        <begin position="1"/>
        <end position="41"/>
    </location>
</feature>
<organism evidence="4 5">
    <name type="scientific">Halovenus salina</name>
    <dbReference type="NCBI Taxonomy" id="1510225"/>
    <lineage>
        <taxon>Archaea</taxon>
        <taxon>Methanobacteriati</taxon>
        <taxon>Methanobacteriota</taxon>
        <taxon>Stenosarchaea group</taxon>
        <taxon>Halobacteria</taxon>
        <taxon>Halobacteriales</taxon>
        <taxon>Haloarculaceae</taxon>
        <taxon>Halovenus</taxon>
    </lineage>
</organism>
<dbReference type="Pfam" id="PF24042">
    <property type="entry name" value="DUF7351"/>
    <property type="match status" value="1"/>
</dbReference>
<dbReference type="RefSeq" id="WP_267164081.1">
    <property type="nucleotide sequence ID" value="NZ_CP112972.1"/>
</dbReference>
<dbReference type="InterPro" id="IPR055771">
    <property type="entry name" value="DUF7347"/>
</dbReference>
<evidence type="ECO:0000259" key="3">
    <source>
        <dbReference type="Pfam" id="PF24042"/>
    </source>
</evidence>
<dbReference type="EMBL" id="JBHSZI010000001">
    <property type="protein sequence ID" value="MFC7058276.1"/>
    <property type="molecule type" value="Genomic_DNA"/>
</dbReference>
<dbReference type="InterPro" id="IPR036388">
    <property type="entry name" value="WH-like_DNA-bd_sf"/>
</dbReference>
<evidence type="ECO:0000313" key="4">
    <source>
        <dbReference type="EMBL" id="MFC7058276.1"/>
    </source>
</evidence>
<proteinExistence type="predicted"/>
<dbReference type="AlphaFoldDB" id="A0ABD5VYC7"/>
<feature type="domain" description="DUF7347" evidence="2">
    <location>
        <begin position="42"/>
        <end position="123"/>
    </location>
</feature>
<feature type="domain" description="DUF7351" evidence="3">
    <location>
        <begin position="140"/>
        <end position="319"/>
    </location>
</feature>
<dbReference type="InterPro" id="IPR055775">
    <property type="entry name" value="DUF7351"/>
</dbReference>
<dbReference type="Proteomes" id="UP001596445">
    <property type="component" value="Unassembled WGS sequence"/>
</dbReference>
<reference evidence="4 5" key="1">
    <citation type="journal article" date="2019" name="Int. J. Syst. Evol. Microbiol.">
        <title>The Global Catalogue of Microorganisms (GCM) 10K type strain sequencing project: providing services to taxonomists for standard genome sequencing and annotation.</title>
        <authorList>
            <consortium name="The Broad Institute Genomics Platform"/>
            <consortium name="The Broad Institute Genome Sequencing Center for Infectious Disease"/>
            <person name="Wu L."/>
            <person name="Ma J."/>
        </authorList>
    </citation>
    <scope>NUCLEOTIDE SEQUENCE [LARGE SCALE GENOMIC DNA]</scope>
    <source>
        <strain evidence="4 5">JCM 30072</strain>
    </source>
</reference>
<protein>
    <submittedName>
        <fullName evidence="4">ArsR family transcriptional regulator</fullName>
    </submittedName>
</protein>
<name>A0ABD5VYC7_9EURY</name>
<dbReference type="GeneID" id="76630250"/>
<sequence>MTDDDQPASDLPGILSSVESTHSGLNEAGKPAGETPNQSTSEDAFALVGNEIRAEIIRTLGAHDADATGESTLGFADLRAAAETDVVSSQFNYHLQKLVGHYVEKTDEGYRLRPEGKMLYRTIRAGTFTERESLSPVAIDQDCYYCDDQLKLAYDDGMFTVQCHGCETLYDLILAPPSAVRTDENLQSRVEGYNYHLRQAFAQGVCPTCLNPLETELLDPSETGFTDVVERDLYVYQSCGYCGNHSYLSLGSLFLHHPAVIGFCYEQGLDVTTTPRWEIPFAATDRYLTVRSTDPWEIVLEVPVDGVTLELVVDEELSILDHSVSASPADDDI</sequence>
<evidence type="ECO:0000313" key="5">
    <source>
        <dbReference type="Proteomes" id="UP001596445"/>
    </source>
</evidence>
<keyword evidence="5" id="KW-1185">Reference proteome</keyword>